<dbReference type="AlphaFoldDB" id="A0A1I7IRJ0"/>
<dbReference type="STRING" id="1224947.SAMN05216480_12021"/>
<keyword evidence="3" id="KW-1185">Reference proteome</keyword>
<protein>
    <recommendedName>
        <fullName evidence="1">DUF6998 domain-containing protein</fullName>
    </recommendedName>
</protein>
<dbReference type="EMBL" id="FPBK01000020">
    <property type="protein sequence ID" value="SFU75528.1"/>
    <property type="molecule type" value="Genomic_DNA"/>
</dbReference>
<organism evidence="2 3">
    <name type="scientific">Pustulibacterium marinum</name>
    <dbReference type="NCBI Taxonomy" id="1224947"/>
    <lineage>
        <taxon>Bacteria</taxon>
        <taxon>Pseudomonadati</taxon>
        <taxon>Bacteroidota</taxon>
        <taxon>Flavobacteriia</taxon>
        <taxon>Flavobacteriales</taxon>
        <taxon>Flavobacteriaceae</taxon>
        <taxon>Pustulibacterium</taxon>
    </lineage>
</organism>
<dbReference type="Pfam" id="PF22522">
    <property type="entry name" value="DUF6998"/>
    <property type="match status" value="1"/>
</dbReference>
<name>A0A1I7IRJ0_9FLAO</name>
<evidence type="ECO:0000313" key="2">
    <source>
        <dbReference type="EMBL" id="SFU75528.1"/>
    </source>
</evidence>
<reference evidence="2 3" key="1">
    <citation type="submission" date="2016-10" db="EMBL/GenBank/DDBJ databases">
        <authorList>
            <person name="de Groot N.N."/>
        </authorList>
    </citation>
    <scope>NUCLEOTIDE SEQUENCE [LARGE SCALE GENOMIC DNA]</scope>
    <source>
        <strain evidence="2 3">CGMCC 1.12333</strain>
    </source>
</reference>
<dbReference type="OrthoDB" id="7503989at2"/>
<sequence length="153" mass="17992">MKEIKELLAITASLKEQFIQYNRNFTLDGRLVGDIGEVLAAEKYNLQLLPENTPIHDAIEISTGRKIQIKSSFKENFYFPFGEYRIPDYYLALIIRKDGNLEELYNGPGEFIYKNYIIANKLKGYKNSYYRLSHNKLKRLNQQISIEDKIKMK</sequence>
<feature type="domain" description="DUF6998" evidence="1">
    <location>
        <begin position="5"/>
        <end position="150"/>
    </location>
</feature>
<dbReference type="RefSeq" id="WP_093026449.1">
    <property type="nucleotide sequence ID" value="NZ_FPBK01000020.1"/>
</dbReference>
<accession>A0A1I7IRJ0</accession>
<dbReference type="InterPro" id="IPR054267">
    <property type="entry name" value="DUF6998"/>
</dbReference>
<proteinExistence type="predicted"/>
<dbReference type="Proteomes" id="UP000199138">
    <property type="component" value="Unassembled WGS sequence"/>
</dbReference>
<evidence type="ECO:0000313" key="3">
    <source>
        <dbReference type="Proteomes" id="UP000199138"/>
    </source>
</evidence>
<evidence type="ECO:0000259" key="1">
    <source>
        <dbReference type="Pfam" id="PF22522"/>
    </source>
</evidence>
<gene>
    <name evidence="2" type="ORF">SAMN05216480_12021</name>
</gene>